<evidence type="ECO:0000259" key="2">
    <source>
        <dbReference type="Pfam" id="PF13472"/>
    </source>
</evidence>
<feature type="region of interest" description="Disordered" evidence="1">
    <location>
        <begin position="210"/>
        <end position="230"/>
    </location>
</feature>
<dbReference type="InterPro" id="IPR036514">
    <property type="entry name" value="SGNH_hydro_sf"/>
</dbReference>
<evidence type="ECO:0000313" key="3">
    <source>
        <dbReference type="EMBL" id="MDA2813289.1"/>
    </source>
</evidence>
<sequence>MSAAEEPGKASAAAGLLTRSPLTYVAVGDSFTEGVGDPGPDGAFRGWADRFAEHLAAEVPEVRYANLAVRGKLIRQIMTDQLPRALELEPDLVTLCAGGNDLLRPGADPDAIARILEHAVRRLRARGAEVVLFTGVNISGGYMRARIGHFARFYLNIRSIADRHGCRVVDQWSMAALTDPRAWDDDRLHMSPEGHRRLALKVCEAVGLQGRGSGDEPWPPAPPADGRAEAARENLRWAREFLVPWIGRRLTGRSSGDGVRPKRPDALPLRPQAPADR</sequence>
<dbReference type="RefSeq" id="WP_270688205.1">
    <property type="nucleotide sequence ID" value="NZ_JAQFWQ010000073.1"/>
</dbReference>
<dbReference type="PANTHER" id="PTHR43784:SF2">
    <property type="entry name" value="GDSL-LIKE LIPASE_ACYLHYDROLASE, PUTATIVE (AFU_ORTHOLOGUE AFUA_2G00820)-RELATED"/>
    <property type="match status" value="1"/>
</dbReference>
<keyword evidence="4" id="KW-1185">Reference proteome</keyword>
<comment type="caution">
    <text evidence="3">The sequence shown here is derived from an EMBL/GenBank/DDBJ whole genome shotgun (WGS) entry which is preliminary data.</text>
</comment>
<gene>
    <name evidence="3" type="ORF">O4J56_21770</name>
</gene>
<dbReference type="Gene3D" id="3.40.50.1110">
    <property type="entry name" value="SGNH hydrolase"/>
    <property type="match status" value="1"/>
</dbReference>
<keyword evidence="3" id="KW-0378">Hydrolase</keyword>
<feature type="domain" description="SGNH hydrolase-type esterase" evidence="2">
    <location>
        <begin position="26"/>
        <end position="197"/>
    </location>
</feature>
<evidence type="ECO:0000256" key="1">
    <source>
        <dbReference type="SAM" id="MobiDB-lite"/>
    </source>
</evidence>
<dbReference type="InterPro" id="IPR013830">
    <property type="entry name" value="SGNH_hydro"/>
</dbReference>
<organism evidence="3 4">
    <name type="scientific">Nocardiopsis endophytica</name>
    <dbReference type="NCBI Taxonomy" id="3018445"/>
    <lineage>
        <taxon>Bacteria</taxon>
        <taxon>Bacillati</taxon>
        <taxon>Actinomycetota</taxon>
        <taxon>Actinomycetes</taxon>
        <taxon>Streptosporangiales</taxon>
        <taxon>Nocardiopsidaceae</taxon>
        <taxon>Nocardiopsis</taxon>
    </lineage>
</organism>
<dbReference type="CDD" id="cd01832">
    <property type="entry name" value="SGNH_hydrolase_like_1"/>
    <property type="match status" value="1"/>
</dbReference>
<proteinExistence type="predicted"/>
<name>A0ABT4U9Y5_9ACTN</name>
<accession>A0ABT4U9Y5</accession>
<dbReference type="Pfam" id="PF13472">
    <property type="entry name" value="Lipase_GDSL_2"/>
    <property type="match status" value="1"/>
</dbReference>
<dbReference type="SUPFAM" id="SSF52266">
    <property type="entry name" value="SGNH hydrolase"/>
    <property type="match status" value="1"/>
</dbReference>
<dbReference type="PANTHER" id="PTHR43784">
    <property type="entry name" value="GDSL-LIKE LIPASE/ACYLHYDROLASE, PUTATIVE (AFU_ORTHOLOGUE AFUA_2G00820)-RELATED"/>
    <property type="match status" value="1"/>
</dbReference>
<dbReference type="Proteomes" id="UP001527866">
    <property type="component" value="Unassembled WGS sequence"/>
</dbReference>
<dbReference type="GO" id="GO:0016787">
    <property type="term" value="F:hydrolase activity"/>
    <property type="evidence" value="ECO:0007669"/>
    <property type="project" value="UniProtKB-KW"/>
</dbReference>
<reference evidence="3 4" key="1">
    <citation type="submission" date="2023-01" db="EMBL/GenBank/DDBJ databases">
        <title>Draft genome sequence of Nocardiopsis sp. RSe5-2 isolated from halophytes.</title>
        <authorList>
            <person name="Duangmal K."/>
            <person name="Chantavorakit T."/>
        </authorList>
    </citation>
    <scope>NUCLEOTIDE SEQUENCE [LARGE SCALE GENOMIC DNA]</scope>
    <source>
        <strain evidence="3 4">RSe5-2</strain>
    </source>
</reference>
<evidence type="ECO:0000313" key="4">
    <source>
        <dbReference type="Proteomes" id="UP001527866"/>
    </source>
</evidence>
<dbReference type="EMBL" id="JAQFWQ010000073">
    <property type="protein sequence ID" value="MDA2813289.1"/>
    <property type="molecule type" value="Genomic_DNA"/>
</dbReference>
<protein>
    <submittedName>
        <fullName evidence="3">SGNH/GDSL hydrolase family protein</fullName>
    </submittedName>
</protein>
<dbReference type="InterPro" id="IPR053140">
    <property type="entry name" value="GDSL_Rv0518-like"/>
</dbReference>
<feature type="region of interest" description="Disordered" evidence="1">
    <location>
        <begin position="250"/>
        <end position="277"/>
    </location>
</feature>